<feature type="region of interest" description="Disordered" evidence="1">
    <location>
        <begin position="92"/>
        <end position="112"/>
    </location>
</feature>
<proteinExistence type="predicted"/>
<dbReference type="Proteomes" id="UP001200741">
    <property type="component" value="Unassembled WGS sequence"/>
</dbReference>
<keyword evidence="4" id="KW-1185">Reference proteome</keyword>
<dbReference type="RefSeq" id="WP_233373971.1">
    <property type="nucleotide sequence ID" value="NZ_JAJTWU010000008.1"/>
</dbReference>
<organism evidence="3 4">
    <name type="scientific">Pelomonas cellulosilytica</name>
    <dbReference type="NCBI Taxonomy" id="2906762"/>
    <lineage>
        <taxon>Bacteria</taxon>
        <taxon>Pseudomonadati</taxon>
        <taxon>Pseudomonadota</taxon>
        <taxon>Betaproteobacteria</taxon>
        <taxon>Burkholderiales</taxon>
        <taxon>Sphaerotilaceae</taxon>
        <taxon>Roseateles</taxon>
    </lineage>
</organism>
<evidence type="ECO:0000313" key="3">
    <source>
        <dbReference type="EMBL" id="MCE4556849.1"/>
    </source>
</evidence>
<evidence type="ECO:0000256" key="2">
    <source>
        <dbReference type="SAM" id="SignalP"/>
    </source>
</evidence>
<keyword evidence="2" id="KW-0732">Signal</keyword>
<reference evidence="3 4" key="1">
    <citation type="submission" date="2021-12" db="EMBL/GenBank/DDBJ databases">
        <title>Genome seq of P8.</title>
        <authorList>
            <person name="Seo T."/>
        </authorList>
    </citation>
    <scope>NUCLEOTIDE SEQUENCE [LARGE SCALE GENOMIC DNA]</scope>
    <source>
        <strain evidence="3 4">P8</strain>
    </source>
</reference>
<evidence type="ECO:0000313" key="4">
    <source>
        <dbReference type="Proteomes" id="UP001200741"/>
    </source>
</evidence>
<sequence length="112" mass="11194">MNTPTRLIAGLAVATTCASAFAQTQQAVPIAASQPSTVAVTPETAKAANAQAVPRSDTATVVRTGPTVADKAGQMKADVKASANDALNADGTTVAATGTNGRAMRAPRTDRN</sequence>
<protein>
    <submittedName>
        <fullName evidence="3">Uncharacterized protein</fullName>
    </submittedName>
</protein>
<accession>A0ABS8XW21</accession>
<feature type="chain" id="PRO_5045051024" evidence="2">
    <location>
        <begin position="23"/>
        <end position="112"/>
    </location>
</feature>
<evidence type="ECO:0000256" key="1">
    <source>
        <dbReference type="SAM" id="MobiDB-lite"/>
    </source>
</evidence>
<name>A0ABS8XW21_9BURK</name>
<comment type="caution">
    <text evidence="3">The sequence shown here is derived from an EMBL/GenBank/DDBJ whole genome shotgun (WGS) entry which is preliminary data.</text>
</comment>
<feature type="signal peptide" evidence="2">
    <location>
        <begin position="1"/>
        <end position="22"/>
    </location>
</feature>
<gene>
    <name evidence="3" type="ORF">LXT13_20835</name>
</gene>
<dbReference type="EMBL" id="JAJTWU010000008">
    <property type="protein sequence ID" value="MCE4556849.1"/>
    <property type="molecule type" value="Genomic_DNA"/>
</dbReference>